<feature type="region of interest" description="Disordered" evidence="7">
    <location>
        <begin position="470"/>
        <end position="489"/>
    </location>
</feature>
<dbReference type="InterPro" id="IPR014001">
    <property type="entry name" value="Helicase_ATP-bd"/>
</dbReference>
<feature type="compositionally biased region" description="Polar residues" evidence="7">
    <location>
        <begin position="1439"/>
        <end position="1453"/>
    </location>
</feature>
<feature type="compositionally biased region" description="Polar residues" evidence="7">
    <location>
        <begin position="1461"/>
        <end position="1477"/>
    </location>
</feature>
<keyword evidence="12" id="KW-1185">Reference proteome</keyword>
<dbReference type="Pfam" id="PF00385">
    <property type="entry name" value="Chromo"/>
    <property type="match status" value="1"/>
</dbReference>
<feature type="region of interest" description="Disordered" evidence="7">
    <location>
        <begin position="1114"/>
        <end position="1179"/>
    </location>
</feature>
<dbReference type="InterPro" id="IPR016197">
    <property type="entry name" value="Chromo-like_dom_sf"/>
</dbReference>
<keyword evidence="5" id="KW-0067">ATP-binding</keyword>
<dbReference type="GO" id="GO:0016887">
    <property type="term" value="F:ATP hydrolysis activity"/>
    <property type="evidence" value="ECO:0007669"/>
    <property type="project" value="TreeGrafter"/>
</dbReference>
<feature type="region of interest" description="Disordered" evidence="7">
    <location>
        <begin position="2037"/>
        <end position="2241"/>
    </location>
</feature>
<dbReference type="GO" id="GO:0003682">
    <property type="term" value="F:chromatin binding"/>
    <property type="evidence" value="ECO:0007669"/>
    <property type="project" value="TreeGrafter"/>
</dbReference>
<feature type="compositionally biased region" description="Acidic residues" evidence="7">
    <location>
        <begin position="71"/>
        <end position="105"/>
    </location>
</feature>
<feature type="compositionally biased region" description="Low complexity" evidence="7">
    <location>
        <begin position="2046"/>
        <end position="2059"/>
    </location>
</feature>
<feature type="compositionally biased region" description="Acidic residues" evidence="7">
    <location>
        <begin position="1170"/>
        <end position="1179"/>
    </location>
</feature>
<feature type="domain" description="Chromo" evidence="8">
    <location>
        <begin position="315"/>
        <end position="370"/>
    </location>
</feature>
<dbReference type="SMART" id="SM00490">
    <property type="entry name" value="HELICc"/>
    <property type="match status" value="1"/>
</dbReference>
<sequence>MSALIELDLSDSDDEQERRPKLCTRRAIHYSEPSSEEDEMAAAPSPEQLEDTAVDESTGPRTRRRRKKVEDEDFELDEEAAAREEADDDAEDQEDDESSTDGQSEESDRRRSSRTRTAVEHFGRKATEEEEEEALKPVAQKQQRKQRRTSSDAQKRKKKKASAPRARRRGNDSEDNVAAESSASDSESDSGSSADKNDDDDDENAFVIDKILAREVHTRKEWDKLCRGRTTRFLTNSSIFLSDDEDEEEAKQDASSKTQSAPAASDKPQEPAAASSSQTASTTPKDNLGILQNSGGMDPDEETTTAAAKPATPPKAPKPSLAEREKEEEERFLIKWKKLSYIHVSWETEKALVEYEKHARGKIQRFREKEMYGLFTESIHGDEYFNPEFRIVDRVLDIQDRPGDDFCPVEDDDEATRDLKFILIKWKALSYDHITWEREDDVRDDEAVKAYHERLKGALIRYQRTMLSSGKSTSSKKRRIDFRGYTSANPPPFKSEQSFELRDYQLTGVNWMLLNWYHGRNSMLADEMGLGKTVQTVSFLNHLAVVENLPGPYLIVAPLSTLAHWQREFNSWTNLNAIVYHGTQNARGVIQNFEFFLSQDELSREAELTGKRTKTKSRYEQPFYRFDVLITTPEMCCAADCSKIARIHWQVMVVDEAHRLKNRNSKLSTAMHKSFSYENVLLLTGTPLQNNVEELWTLLNFLDGEKFDSMEEFLENYGDLKDSTQVERLHSELKPFLLRRMKEDVEKSLAPKEETIIEVELTVLQKQYYRAIYERNTEFLARGGKKANAPSLMNVVMELRKCCNHPFLIKGMEQREVERLRQSPGSEEEINTQIRELLVTTSGKLVLLDKLLPPLRENGHRVLIFSQFKIMLDILQDYLRLRNYRCERIDGNITGNERQAAIDRFCANDSQAFVMLLSTRAGGVGINLTAADTVIIYDSDWNPQNDLQAQARCHRIGQKKSVKIYRLLTSKTYELHMFHQASMKLGLDQAVLGGIRNQAPPLLAGSSKKPSAKSAMSSDEIESLLKYGAYEMFREEKEGEAEAASKKFSEESIDQILSRSTKIVHDPKKQTDGKKRLMSSFSKATFVSSTNPDEAVSIDDPDFWTKVVGLNGVDDKPSEPSPLKKRRCRRKVKSYLQDDSGDESRVFKRRKGLPKEKDNDEFVLSGESSSSDDGDTDELVDDDFEAARSKKGRSLRAIYAYSEILADALATFGYGRWTEIQRQYPGLKAYPTQDVKKLGQEYLASCARTAATSYINAKLNPSDPLIAGIAASTGQPTPAPMTYQQALDSYVQRFRVLSAVLIDWGAKSMTEIPIPPPLKKPIGSVKAEREANTRLLQIERVHQLNCIVQANFLPWAATMTVVRRLQHTRDRDHVRSLLITQTLPAEPKQQNLPVPKEQNLPQPKRQADKDKGPAGTHNAESTSASGVSTNEPSSKDDVQQPNGEASTTATTPMTEPPSMDDASQPNEVSKSADSASATVEGASGPAKASAAVPPQTSGDSKDLANNGTASAHSSPTKRALFNSNAQALSDSDLRKALKTLLYMPDPDNPHTVAPWWISLVDDVALLHHVYYHGWPKMMRILPVSMTASADLFGDRAVSTPITQWPTCAAIIRRLKVIVSVWSNSRKMASQASYVERTYLRKPSPVTRPEVPSRSPSPAENVPAVAATCRNVYHPTTAAGPPTAHQPSTLLPSFAQPRVTSSLIVAKQNRFAQLIFAYGIPDARAYSSEAERAEKWRYFVEDRLLQLSLFSLDLLHREAQDLERYCRLRAQMPGVEAIVDPTPSARNSILGGERGRWELTLTQCRRLVNRIDMFRRLRTQVLVLPPIKLVEVIGHVVGAMRSEPGNSDFPTWWKSPRHDILLIQGIECYGMDDYLKYVWRLPLFATTTGVTLFPSTTWVENHVTTVLARVTTVLKKARLRQLEKQREAERAATIAKPRVSGMEETMQRIRDIQCMRQEDFLFNAGVRARRERDIAEVETRRRVKEHLGRSTLLPRQSQPSRRFGKLVMALQEIRTMQEEDPQFSDRARAIADHFRREDARATADKLQQQTTTNLTETADSTSKEEEDTTATETTDSGTAGVEDNDAAGVEDNGETEAAESPHPESNGESDAVNAVPEADGEATSTEKPKETSSEAGDNAAAPSSTAPKAEEAAEPSIENADDEPEAALEEVVEVDDAESAEDGDGVDDSTDEAVEVIEPTPERRATRRQTKSAQLSEAESESPSKSAAPTAPTTRSRRQASIVSAFRTAAALVNTTATKRKREAPRPSEVIVIDDSDSSTEEEMITTRSKRRR</sequence>
<evidence type="ECO:0000256" key="7">
    <source>
        <dbReference type="SAM" id="MobiDB-lite"/>
    </source>
</evidence>
<keyword evidence="6" id="KW-0539">Nucleus</keyword>
<evidence type="ECO:0000256" key="5">
    <source>
        <dbReference type="ARBA" id="ARBA00022840"/>
    </source>
</evidence>
<reference evidence="11" key="2">
    <citation type="journal article" date="2023" name="Microbiol Resour">
        <title>Decontamination and Annotation of the Draft Genome Sequence of the Oomycete Lagenidium giganteum ARSEF 373.</title>
        <authorList>
            <person name="Morgan W.R."/>
            <person name="Tartar A."/>
        </authorList>
    </citation>
    <scope>NUCLEOTIDE SEQUENCE</scope>
    <source>
        <strain evidence="11">ARSEF 373</strain>
    </source>
</reference>
<evidence type="ECO:0000259" key="10">
    <source>
        <dbReference type="PROSITE" id="PS51194"/>
    </source>
</evidence>
<evidence type="ECO:0000259" key="9">
    <source>
        <dbReference type="PROSITE" id="PS51192"/>
    </source>
</evidence>
<dbReference type="GO" id="GO:0000785">
    <property type="term" value="C:chromatin"/>
    <property type="evidence" value="ECO:0007669"/>
    <property type="project" value="TreeGrafter"/>
</dbReference>
<feature type="compositionally biased region" description="Low complexity" evidence="7">
    <location>
        <begin position="2220"/>
        <end position="2233"/>
    </location>
</feature>
<dbReference type="InterPro" id="IPR000953">
    <property type="entry name" value="Chromo/chromo_shadow_dom"/>
</dbReference>
<evidence type="ECO:0000256" key="1">
    <source>
        <dbReference type="ARBA" id="ARBA00004123"/>
    </source>
</evidence>
<feature type="region of interest" description="Disordered" evidence="7">
    <location>
        <begin position="1380"/>
        <end position="1519"/>
    </location>
</feature>
<feature type="compositionally biased region" description="Low complexity" evidence="7">
    <location>
        <begin position="272"/>
        <end position="283"/>
    </location>
</feature>
<comment type="caution">
    <text evidence="11">The sequence shown here is derived from an EMBL/GenBank/DDBJ whole genome shotgun (WGS) entry which is preliminary data.</text>
</comment>
<dbReference type="Gene3D" id="2.40.50.40">
    <property type="match status" value="2"/>
</dbReference>
<evidence type="ECO:0000313" key="12">
    <source>
        <dbReference type="Proteomes" id="UP001146120"/>
    </source>
</evidence>
<feature type="domain" description="Helicase ATP-binding" evidence="9">
    <location>
        <begin position="513"/>
        <end position="705"/>
    </location>
</feature>
<dbReference type="CDD" id="cd17995">
    <property type="entry name" value="DEXHc_CHD6_7_8_9"/>
    <property type="match status" value="1"/>
</dbReference>
<feature type="compositionally biased region" description="Acidic residues" evidence="7">
    <location>
        <begin position="2158"/>
        <end position="2194"/>
    </location>
</feature>
<keyword evidence="4" id="KW-0378">Hydrolase</keyword>
<keyword evidence="2" id="KW-0677">Repeat</keyword>
<feature type="compositionally biased region" description="Polar residues" evidence="7">
    <location>
        <begin position="253"/>
        <end position="262"/>
    </location>
</feature>
<reference evidence="11" key="1">
    <citation type="submission" date="2022-11" db="EMBL/GenBank/DDBJ databases">
        <authorList>
            <person name="Morgan W.R."/>
            <person name="Tartar A."/>
        </authorList>
    </citation>
    <scope>NUCLEOTIDE SEQUENCE</scope>
    <source>
        <strain evidence="11">ARSEF 373</strain>
    </source>
</reference>
<feature type="compositionally biased region" description="Acidic residues" evidence="7">
    <location>
        <begin position="2271"/>
        <end position="2283"/>
    </location>
</feature>
<feature type="compositionally biased region" description="Low complexity" evidence="7">
    <location>
        <begin position="2069"/>
        <end position="2078"/>
    </location>
</feature>
<dbReference type="SMART" id="SM00298">
    <property type="entry name" value="CHROMO"/>
    <property type="match status" value="2"/>
</dbReference>
<gene>
    <name evidence="11" type="ORF">N0F65_009024</name>
</gene>
<comment type="subcellular location">
    <subcellularLocation>
        <location evidence="1">Nucleus</location>
    </subcellularLocation>
</comment>
<dbReference type="InterPro" id="IPR027417">
    <property type="entry name" value="P-loop_NTPase"/>
</dbReference>
<name>A0AAV2YWU5_9STRA</name>
<dbReference type="GO" id="GO:0005634">
    <property type="term" value="C:nucleus"/>
    <property type="evidence" value="ECO:0007669"/>
    <property type="project" value="UniProtKB-SubCell"/>
</dbReference>
<dbReference type="SUPFAM" id="SSF54160">
    <property type="entry name" value="Chromo domain-like"/>
    <property type="match status" value="2"/>
</dbReference>
<feature type="compositionally biased region" description="Basic residues" evidence="7">
    <location>
        <begin position="1123"/>
        <end position="1133"/>
    </location>
</feature>
<evidence type="ECO:0000256" key="2">
    <source>
        <dbReference type="ARBA" id="ARBA00022737"/>
    </source>
</evidence>
<dbReference type="CDD" id="cd18793">
    <property type="entry name" value="SF2_C_SNF"/>
    <property type="match status" value="1"/>
</dbReference>
<feature type="region of interest" description="Disordered" evidence="7">
    <location>
        <begin position="233"/>
        <end position="326"/>
    </location>
</feature>
<dbReference type="Proteomes" id="UP001146120">
    <property type="component" value="Unassembled WGS sequence"/>
</dbReference>
<feature type="domain" description="Helicase C-terminal" evidence="10">
    <location>
        <begin position="847"/>
        <end position="1003"/>
    </location>
</feature>
<evidence type="ECO:0000256" key="6">
    <source>
        <dbReference type="ARBA" id="ARBA00023242"/>
    </source>
</evidence>
<dbReference type="InterPro" id="IPR023780">
    <property type="entry name" value="Chromo_domain"/>
</dbReference>
<dbReference type="GO" id="GO:0042393">
    <property type="term" value="F:histone binding"/>
    <property type="evidence" value="ECO:0007669"/>
    <property type="project" value="TreeGrafter"/>
</dbReference>
<dbReference type="SUPFAM" id="SSF52540">
    <property type="entry name" value="P-loop containing nucleoside triphosphate hydrolases"/>
    <property type="match status" value="2"/>
</dbReference>
<keyword evidence="3" id="KW-0547">Nucleotide-binding</keyword>
<proteinExistence type="predicted"/>
<feature type="compositionally biased region" description="Basic and acidic residues" evidence="7">
    <location>
        <begin position="117"/>
        <end position="127"/>
    </location>
</feature>
<dbReference type="Pfam" id="PF00271">
    <property type="entry name" value="Helicase_C"/>
    <property type="match status" value="1"/>
</dbReference>
<dbReference type="EMBL" id="DAKRPA010000126">
    <property type="protein sequence ID" value="DAZ97744.1"/>
    <property type="molecule type" value="Genomic_DNA"/>
</dbReference>
<protein>
    <submittedName>
        <fullName evidence="11">Uncharacterized protein</fullName>
    </submittedName>
</protein>
<evidence type="ECO:0000313" key="11">
    <source>
        <dbReference type="EMBL" id="DAZ97744.1"/>
    </source>
</evidence>
<dbReference type="InterPro" id="IPR049730">
    <property type="entry name" value="SNF2/RAD54-like_C"/>
</dbReference>
<feature type="compositionally biased region" description="Polar residues" evidence="7">
    <location>
        <begin position="1494"/>
        <end position="1519"/>
    </location>
</feature>
<feature type="compositionally biased region" description="Polar residues" evidence="7">
    <location>
        <begin position="1380"/>
        <end position="1392"/>
    </location>
</feature>
<evidence type="ECO:0000259" key="8">
    <source>
        <dbReference type="PROSITE" id="PS50013"/>
    </source>
</evidence>
<feature type="region of interest" description="Disordered" evidence="7">
    <location>
        <begin position="1"/>
        <end position="203"/>
    </location>
</feature>
<feature type="region of interest" description="Disordered" evidence="7">
    <location>
        <begin position="2254"/>
        <end position="2292"/>
    </location>
</feature>
<feature type="domain" description="Chromo" evidence="8">
    <location>
        <begin position="390"/>
        <end position="454"/>
    </location>
</feature>
<feature type="compositionally biased region" description="Basic residues" evidence="7">
    <location>
        <begin position="155"/>
        <end position="168"/>
    </location>
</feature>
<accession>A0AAV2YWU5</accession>
<dbReference type="Pfam" id="PF00176">
    <property type="entry name" value="SNF2-rel_dom"/>
    <property type="match status" value="1"/>
</dbReference>
<dbReference type="Gene3D" id="3.40.50.10810">
    <property type="entry name" value="Tandem AAA-ATPase domain"/>
    <property type="match status" value="1"/>
</dbReference>
<dbReference type="PANTHER" id="PTHR45623">
    <property type="entry name" value="CHROMODOMAIN-HELICASE-DNA-BINDING PROTEIN 3-RELATED-RELATED"/>
    <property type="match status" value="1"/>
</dbReference>
<dbReference type="Gene3D" id="3.40.50.300">
    <property type="entry name" value="P-loop containing nucleotide triphosphate hydrolases"/>
    <property type="match status" value="1"/>
</dbReference>
<dbReference type="GO" id="GO:0003677">
    <property type="term" value="F:DNA binding"/>
    <property type="evidence" value="ECO:0007669"/>
    <property type="project" value="TreeGrafter"/>
</dbReference>
<organism evidence="11 12">
    <name type="scientific">Lagenidium giganteum</name>
    <dbReference type="NCBI Taxonomy" id="4803"/>
    <lineage>
        <taxon>Eukaryota</taxon>
        <taxon>Sar</taxon>
        <taxon>Stramenopiles</taxon>
        <taxon>Oomycota</taxon>
        <taxon>Peronosporomycetes</taxon>
        <taxon>Pythiales</taxon>
        <taxon>Pythiaceae</taxon>
    </lineage>
</organism>
<dbReference type="PROSITE" id="PS51194">
    <property type="entry name" value="HELICASE_CTER"/>
    <property type="match status" value="1"/>
</dbReference>
<dbReference type="InterPro" id="IPR000330">
    <property type="entry name" value="SNF2_N"/>
</dbReference>
<dbReference type="PROSITE" id="PS51192">
    <property type="entry name" value="HELICASE_ATP_BIND_1"/>
    <property type="match status" value="1"/>
</dbReference>
<feature type="compositionally biased region" description="Low complexity" evidence="7">
    <location>
        <begin position="176"/>
        <end position="194"/>
    </location>
</feature>
<evidence type="ECO:0000256" key="3">
    <source>
        <dbReference type="ARBA" id="ARBA00022741"/>
    </source>
</evidence>
<dbReference type="PROSITE" id="PS50013">
    <property type="entry name" value="CHROMO_2"/>
    <property type="match status" value="2"/>
</dbReference>
<dbReference type="GO" id="GO:0005524">
    <property type="term" value="F:ATP binding"/>
    <property type="evidence" value="ECO:0007669"/>
    <property type="project" value="UniProtKB-KW"/>
</dbReference>
<feature type="compositionally biased region" description="Polar residues" evidence="7">
    <location>
        <begin position="1418"/>
        <end position="1432"/>
    </location>
</feature>
<dbReference type="InterPro" id="IPR038718">
    <property type="entry name" value="SNF2-like_sf"/>
</dbReference>
<dbReference type="SMART" id="SM00487">
    <property type="entry name" value="DEXDc"/>
    <property type="match status" value="1"/>
</dbReference>
<dbReference type="InterPro" id="IPR001650">
    <property type="entry name" value="Helicase_C-like"/>
</dbReference>
<dbReference type="PANTHER" id="PTHR45623:SF11">
    <property type="entry name" value="KISMET, ISOFORM C"/>
    <property type="match status" value="1"/>
</dbReference>
<evidence type="ECO:0000256" key="4">
    <source>
        <dbReference type="ARBA" id="ARBA00022801"/>
    </source>
</evidence>
<dbReference type="GO" id="GO:0140658">
    <property type="term" value="F:ATP-dependent chromatin remodeler activity"/>
    <property type="evidence" value="ECO:0007669"/>
    <property type="project" value="TreeGrafter"/>
</dbReference>